<dbReference type="InterPro" id="IPR013320">
    <property type="entry name" value="ConA-like_dom_sf"/>
</dbReference>
<proteinExistence type="inferred from homology"/>
<sequence length="137" mass="15426">MKYDQETANERGFIHRSSLLFIEKYGGNKEWSKRLSTNKLADGQFHKFAVAWTPSGYTFYVDDIPQNLAGLDQVPISIANQYIILSSEVPRNYPAQGYGSINKTTATFDVDYVKVYPYIPNGFQDASRRQGSESPGA</sequence>
<dbReference type="Pfam" id="PF00722">
    <property type="entry name" value="Glyco_hydro_16"/>
    <property type="match status" value="1"/>
</dbReference>
<comment type="similarity">
    <text evidence="1">Belongs to the glycosyl hydrolase 16 family.</text>
</comment>
<dbReference type="GO" id="GO:0004553">
    <property type="term" value="F:hydrolase activity, hydrolyzing O-glycosyl compounds"/>
    <property type="evidence" value="ECO:0007669"/>
    <property type="project" value="InterPro"/>
</dbReference>
<organism evidence="3 4">
    <name type="scientific">Photorhabdus bodei</name>
    <dbReference type="NCBI Taxonomy" id="2029681"/>
    <lineage>
        <taxon>Bacteria</taxon>
        <taxon>Pseudomonadati</taxon>
        <taxon>Pseudomonadota</taxon>
        <taxon>Gammaproteobacteria</taxon>
        <taxon>Enterobacterales</taxon>
        <taxon>Morganellaceae</taxon>
        <taxon>Photorhabdus</taxon>
    </lineage>
</organism>
<gene>
    <name evidence="3" type="ORF">PH362_08040</name>
</gene>
<evidence type="ECO:0000256" key="1">
    <source>
        <dbReference type="ARBA" id="ARBA00006865"/>
    </source>
</evidence>
<evidence type="ECO:0000259" key="2">
    <source>
        <dbReference type="Pfam" id="PF00722"/>
    </source>
</evidence>
<dbReference type="AlphaFoldDB" id="A0AAW6BFM3"/>
<dbReference type="Gene3D" id="2.60.120.200">
    <property type="match status" value="1"/>
</dbReference>
<reference evidence="3" key="1">
    <citation type="submission" date="2023-01" db="EMBL/GenBank/DDBJ databases">
        <title>Genome sequencing of Photorhabdus bodei 09-20.</title>
        <authorList>
            <person name="Kalindamar S."/>
            <person name="Kumru S."/>
        </authorList>
    </citation>
    <scope>NUCLEOTIDE SEQUENCE</scope>
    <source>
        <strain evidence="3">09-20</strain>
    </source>
</reference>
<feature type="domain" description="GH16" evidence="2">
    <location>
        <begin position="27"/>
        <end position="73"/>
    </location>
</feature>
<dbReference type="Proteomes" id="UP001212996">
    <property type="component" value="Unassembled WGS sequence"/>
</dbReference>
<dbReference type="CDD" id="cd00413">
    <property type="entry name" value="Glyco_hydrolase_16"/>
    <property type="match status" value="1"/>
</dbReference>
<protein>
    <submittedName>
        <fullName evidence="3">Glycoside hydrolase family 16 protein</fullName>
    </submittedName>
</protein>
<comment type="caution">
    <text evidence="3">The sequence shown here is derived from an EMBL/GenBank/DDBJ whole genome shotgun (WGS) entry which is preliminary data.</text>
</comment>
<evidence type="ECO:0000313" key="3">
    <source>
        <dbReference type="EMBL" id="MDB6371903.1"/>
    </source>
</evidence>
<dbReference type="RefSeq" id="WP_271866102.1">
    <property type="nucleotide sequence ID" value="NZ_JAQMFO010000008.1"/>
</dbReference>
<name>A0AAW6BFM3_9GAMM</name>
<accession>A0AAW6BFM3</accession>
<dbReference type="GO" id="GO:0005975">
    <property type="term" value="P:carbohydrate metabolic process"/>
    <property type="evidence" value="ECO:0007669"/>
    <property type="project" value="InterPro"/>
</dbReference>
<dbReference type="InterPro" id="IPR000757">
    <property type="entry name" value="Beta-glucanase-like"/>
</dbReference>
<keyword evidence="3" id="KW-0378">Hydrolase</keyword>
<dbReference type="EMBL" id="JAQMFO010000008">
    <property type="protein sequence ID" value="MDB6371903.1"/>
    <property type="molecule type" value="Genomic_DNA"/>
</dbReference>
<evidence type="ECO:0000313" key="4">
    <source>
        <dbReference type="Proteomes" id="UP001212996"/>
    </source>
</evidence>
<dbReference type="SUPFAM" id="SSF49899">
    <property type="entry name" value="Concanavalin A-like lectins/glucanases"/>
    <property type="match status" value="1"/>
</dbReference>